<dbReference type="RefSeq" id="WP_258735011.1">
    <property type="nucleotide sequence ID" value="NZ_JANTHZ010000015.1"/>
</dbReference>
<reference evidence="1" key="1">
    <citation type="submission" date="2022-08" db="EMBL/GenBank/DDBJ databases">
        <authorList>
            <person name="Li F."/>
        </authorList>
    </citation>
    <scope>NUCLEOTIDE SEQUENCE</scope>
    <source>
        <strain evidence="1">MQZ15Z-1</strain>
    </source>
</reference>
<keyword evidence="2" id="KW-1185">Reference proteome</keyword>
<evidence type="ECO:0000313" key="1">
    <source>
        <dbReference type="EMBL" id="MCS0497855.1"/>
    </source>
</evidence>
<gene>
    <name evidence="1" type="ORF">NVS89_22450</name>
</gene>
<sequence length="221" mass="23586">MTATWPSSLKPSQITDPELVASYATGGRTSNGLEQRVLSDAGYWRLSYTFAIRSREQVLAWRALVTRMKAGEAVVATVYDMHRATGADAAGSSATVLSPVPIGSVSALVAIYGIEAEPGAMFSIGDRLYRVVAVTAPGEAQDNWLDADAWTGGEPWPAPTLGVTPVQLWFLPPLRAAAPAGTRLSFQNLRLQCWPEGLSSIPLDLDLGKFADPTLTLVEAL</sequence>
<accession>A0A9X2T3Y6</accession>
<organism evidence="1 2">
    <name type="scientific">Ancylobacter mangrovi</name>
    <dbReference type="NCBI Taxonomy" id="2972472"/>
    <lineage>
        <taxon>Bacteria</taxon>
        <taxon>Pseudomonadati</taxon>
        <taxon>Pseudomonadota</taxon>
        <taxon>Alphaproteobacteria</taxon>
        <taxon>Hyphomicrobiales</taxon>
        <taxon>Xanthobacteraceae</taxon>
        <taxon>Ancylobacter</taxon>
    </lineage>
</organism>
<protein>
    <submittedName>
        <fullName evidence="1">Uncharacterized protein</fullName>
    </submittedName>
</protein>
<dbReference type="Proteomes" id="UP001151088">
    <property type="component" value="Unassembled WGS sequence"/>
</dbReference>
<dbReference type="EMBL" id="JANTHZ010000015">
    <property type="protein sequence ID" value="MCS0497855.1"/>
    <property type="molecule type" value="Genomic_DNA"/>
</dbReference>
<evidence type="ECO:0000313" key="2">
    <source>
        <dbReference type="Proteomes" id="UP001151088"/>
    </source>
</evidence>
<dbReference type="AlphaFoldDB" id="A0A9X2T3Y6"/>
<name>A0A9X2T3Y6_9HYPH</name>
<proteinExistence type="predicted"/>
<comment type="caution">
    <text evidence="1">The sequence shown here is derived from an EMBL/GenBank/DDBJ whole genome shotgun (WGS) entry which is preliminary data.</text>
</comment>